<feature type="transmembrane region" description="Helical" evidence="7">
    <location>
        <begin position="108"/>
        <end position="129"/>
    </location>
</feature>
<accession>B6HNX6</accession>
<sequence length="550" mass="60592">MSQSKGQQEEFVETIEAEQPRTMPPNNGAGRGNKPKGDHALQLIEEAGHSNILTPENNAKVLRKIDLRLLPILLGIYFLQQLDKSTISYASVFGIVEKANLHGQQYSWLGGSIYLAQLVFQPLVAYLLVKVPLAKFLAASCLLWGIALTCMTAATNFGELLACRLFLGIFEAGIACKAKLLVCDERSREYGGFSLYRSLGTCVDAQGKFGSLIAFGLGHIKSSIFAPYQIIFLFFGLVTVGFSAVILIFMPDSPVSAKFLGEEDKLLSIERQRMNQQGVESHEWKWEHTKEAFLDPKSWFWFALMFSISVPSGGITTFGPLIIKSFGLSEYDTMLFNIPFGAVQLVATMGGAWLATVWKMKGPVLALLCLPPIAGCVMLLEIAHDNAHKGPLLAGYYIISVYPAITPLIYSWSAANTAGETKKKVTTAILYVGQCAGFRPDILPTQVLGPNLYTTNEAPLYRRGLLSNLAMFCVLIGLTGANIAYMYFLNKKHEKKRVALGKDAKIVDQSMQTIQAVSDDAKEDLPQQAADDNSWKDLTDVQNEDFVYVF</sequence>
<name>B6HNX6_PENRW</name>
<dbReference type="PANTHER" id="PTHR43791:SF59">
    <property type="entry name" value="TRANSPORTER, PUTATIVE (AFU_ORTHOLOGUE AFUA_1G06550)-RELATED"/>
    <property type="match status" value="1"/>
</dbReference>
<feature type="transmembrane region" description="Helical" evidence="7">
    <location>
        <begin position="394"/>
        <end position="413"/>
    </location>
</feature>
<keyword evidence="2" id="KW-0813">Transport</keyword>
<gene>
    <name evidence="8" type="ORF">Pc21g22740</name>
    <name evidence="8" type="ORF">PCH_Pc21g22740</name>
</gene>
<feature type="transmembrane region" description="Helical" evidence="7">
    <location>
        <begin position="230"/>
        <end position="250"/>
    </location>
</feature>
<keyword evidence="5 7" id="KW-0472">Membrane</keyword>
<feature type="transmembrane region" description="Helical" evidence="7">
    <location>
        <begin position="469"/>
        <end position="488"/>
    </location>
</feature>
<dbReference type="BioCyc" id="PCHR:PC21G22740-MONOMER"/>
<dbReference type="HOGENOM" id="CLU_001265_0_5_1"/>
<comment type="subcellular location">
    <subcellularLocation>
        <location evidence="1">Membrane</location>
        <topology evidence="1">Multi-pass membrane protein</topology>
    </subcellularLocation>
</comment>
<evidence type="ECO:0000313" key="8">
    <source>
        <dbReference type="EMBL" id="CAP97171.1"/>
    </source>
</evidence>
<evidence type="ECO:0000256" key="1">
    <source>
        <dbReference type="ARBA" id="ARBA00004141"/>
    </source>
</evidence>
<dbReference type="Pfam" id="PF07690">
    <property type="entry name" value="MFS_1"/>
    <property type="match status" value="1"/>
</dbReference>
<dbReference type="AlphaFoldDB" id="B6HNX6"/>
<keyword evidence="3 7" id="KW-0812">Transmembrane</keyword>
<dbReference type="GO" id="GO:0022857">
    <property type="term" value="F:transmembrane transporter activity"/>
    <property type="evidence" value="ECO:0007669"/>
    <property type="project" value="InterPro"/>
</dbReference>
<organism evidence="8 9">
    <name type="scientific">Penicillium rubens (strain ATCC 28089 / DSM 1075 / NRRL 1951 / Wisconsin 54-1255)</name>
    <name type="common">Penicillium chrysogenum</name>
    <dbReference type="NCBI Taxonomy" id="500485"/>
    <lineage>
        <taxon>Eukaryota</taxon>
        <taxon>Fungi</taxon>
        <taxon>Dikarya</taxon>
        <taxon>Ascomycota</taxon>
        <taxon>Pezizomycotina</taxon>
        <taxon>Eurotiomycetes</taxon>
        <taxon>Eurotiomycetidae</taxon>
        <taxon>Eurotiales</taxon>
        <taxon>Aspergillaceae</taxon>
        <taxon>Penicillium</taxon>
        <taxon>Penicillium chrysogenum species complex</taxon>
    </lineage>
</organism>
<feature type="region of interest" description="Disordered" evidence="6">
    <location>
        <begin position="1"/>
        <end position="36"/>
    </location>
</feature>
<keyword evidence="9" id="KW-1185">Reference proteome</keyword>
<feature type="transmembrane region" description="Helical" evidence="7">
    <location>
        <begin position="335"/>
        <end position="358"/>
    </location>
</feature>
<dbReference type="InterPro" id="IPR036259">
    <property type="entry name" value="MFS_trans_sf"/>
</dbReference>
<dbReference type="PANTHER" id="PTHR43791">
    <property type="entry name" value="PERMEASE-RELATED"/>
    <property type="match status" value="1"/>
</dbReference>
<evidence type="ECO:0000256" key="5">
    <source>
        <dbReference type="ARBA" id="ARBA00023136"/>
    </source>
</evidence>
<evidence type="ECO:0000256" key="4">
    <source>
        <dbReference type="ARBA" id="ARBA00022989"/>
    </source>
</evidence>
<dbReference type="Proteomes" id="UP000000724">
    <property type="component" value="Contig Pc00c21"/>
</dbReference>
<evidence type="ECO:0000313" key="9">
    <source>
        <dbReference type="Proteomes" id="UP000000724"/>
    </source>
</evidence>
<evidence type="ECO:0000256" key="3">
    <source>
        <dbReference type="ARBA" id="ARBA00022692"/>
    </source>
</evidence>
<keyword evidence="4 7" id="KW-1133">Transmembrane helix</keyword>
<dbReference type="VEuPathDB" id="FungiDB:PCH_Pc21g22740"/>
<evidence type="ECO:0000256" key="2">
    <source>
        <dbReference type="ARBA" id="ARBA00022448"/>
    </source>
</evidence>
<proteinExistence type="predicted"/>
<reference evidence="8 9" key="1">
    <citation type="journal article" date="2008" name="Nat. Biotechnol.">
        <title>Genome sequencing and analysis of the filamentous fungus Penicillium chrysogenum.</title>
        <authorList>
            <person name="van den Berg M.A."/>
            <person name="Albang R."/>
            <person name="Albermann K."/>
            <person name="Badger J.H."/>
            <person name="Daran J.-M."/>
            <person name="Driessen A.J.M."/>
            <person name="Garcia-Estrada C."/>
            <person name="Fedorova N.D."/>
            <person name="Harris D.M."/>
            <person name="Heijne W.H.M."/>
            <person name="Joardar V.S."/>
            <person name="Kiel J.A.K.W."/>
            <person name="Kovalchuk A."/>
            <person name="Martin J.F."/>
            <person name="Nierman W.C."/>
            <person name="Nijland J.G."/>
            <person name="Pronk J.T."/>
            <person name="Roubos J.A."/>
            <person name="van der Klei I.J."/>
            <person name="van Peij N.N.M.E."/>
            <person name="Veenhuis M."/>
            <person name="von Doehren H."/>
            <person name="Wagner C."/>
            <person name="Wortman J.R."/>
            <person name="Bovenberg R.A.L."/>
        </authorList>
    </citation>
    <scope>NUCLEOTIDE SEQUENCE [LARGE SCALE GENOMIC DNA]</scope>
    <source>
        <strain evidence="9">ATCC 28089 / DSM 1075 / NRRL 1951 / Wisconsin 54-1255</strain>
    </source>
</reference>
<feature type="transmembrane region" description="Helical" evidence="7">
    <location>
        <begin position="364"/>
        <end position="382"/>
    </location>
</feature>
<protein>
    <submittedName>
        <fullName evidence="8">Pc21g22740 protein</fullName>
    </submittedName>
</protein>
<dbReference type="Gene3D" id="1.20.1250.20">
    <property type="entry name" value="MFS general substrate transporter like domains"/>
    <property type="match status" value="2"/>
</dbReference>
<evidence type="ECO:0000256" key="6">
    <source>
        <dbReference type="SAM" id="MobiDB-lite"/>
    </source>
</evidence>
<dbReference type="eggNOG" id="KOG2533">
    <property type="taxonomic scope" value="Eukaryota"/>
</dbReference>
<dbReference type="SUPFAM" id="SSF103473">
    <property type="entry name" value="MFS general substrate transporter"/>
    <property type="match status" value="1"/>
</dbReference>
<feature type="transmembrane region" description="Helical" evidence="7">
    <location>
        <begin position="299"/>
        <end position="323"/>
    </location>
</feature>
<dbReference type="GO" id="GO:0016020">
    <property type="term" value="C:membrane"/>
    <property type="evidence" value="ECO:0007669"/>
    <property type="project" value="UniProtKB-SubCell"/>
</dbReference>
<dbReference type="EMBL" id="AM920436">
    <property type="protein sequence ID" value="CAP97171.1"/>
    <property type="molecule type" value="Genomic_DNA"/>
</dbReference>
<evidence type="ECO:0000256" key="7">
    <source>
        <dbReference type="SAM" id="Phobius"/>
    </source>
</evidence>
<dbReference type="OMA" id="AVVQMWY"/>
<dbReference type="InterPro" id="IPR011701">
    <property type="entry name" value="MFS"/>
</dbReference>
<dbReference type="OrthoDB" id="4454541at2759"/>
<feature type="transmembrane region" description="Helical" evidence="7">
    <location>
        <begin position="135"/>
        <end position="157"/>
    </location>
</feature>